<keyword evidence="3" id="KW-1003">Cell membrane</keyword>
<dbReference type="GO" id="GO:0005886">
    <property type="term" value="C:plasma membrane"/>
    <property type="evidence" value="ECO:0007669"/>
    <property type="project" value="UniProtKB-SubCell"/>
</dbReference>
<gene>
    <name evidence="12" type="ORF">BOLC8T50741H</name>
</gene>
<keyword evidence="6" id="KW-0677">Repeat</keyword>
<evidence type="ECO:0000256" key="1">
    <source>
        <dbReference type="ARBA" id="ARBA00004251"/>
    </source>
</evidence>
<dbReference type="PROSITE" id="PS51450">
    <property type="entry name" value="LRR"/>
    <property type="match status" value="1"/>
</dbReference>
<evidence type="ECO:0000313" key="12">
    <source>
        <dbReference type="EMBL" id="VDD57512.1"/>
    </source>
</evidence>
<evidence type="ECO:0000256" key="9">
    <source>
        <dbReference type="ARBA" id="ARBA00023170"/>
    </source>
</evidence>
<dbReference type="PANTHER" id="PTHR27004">
    <property type="entry name" value="RECEPTOR-LIKE PROTEIN 12 ISOFORM X1"/>
    <property type="match status" value="1"/>
</dbReference>
<evidence type="ECO:0000256" key="10">
    <source>
        <dbReference type="ARBA" id="ARBA00023180"/>
    </source>
</evidence>
<comment type="subcellular location">
    <subcellularLocation>
        <location evidence="1">Cell membrane</location>
        <topology evidence="1">Single-pass type I membrane protein</topology>
    </subcellularLocation>
</comment>
<evidence type="ECO:0000256" key="3">
    <source>
        <dbReference type="ARBA" id="ARBA00022475"/>
    </source>
</evidence>
<comment type="similarity">
    <text evidence="2">Belongs to the RLP family.</text>
</comment>
<keyword evidence="7 11" id="KW-1133">Transmembrane helix</keyword>
<keyword evidence="8 11" id="KW-0472">Membrane</keyword>
<dbReference type="Pfam" id="PF13855">
    <property type="entry name" value="LRR_8"/>
    <property type="match status" value="1"/>
</dbReference>
<dbReference type="EMBL" id="LR031879">
    <property type="protein sequence ID" value="VDD57512.1"/>
    <property type="molecule type" value="Genomic_DNA"/>
</dbReference>
<dbReference type="InterPro" id="IPR032675">
    <property type="entry name" value="LRR_dom_sf"/>
</dbReference>
<dbReference type="FunFam" id="3.80.10.10:FF:000111">
    <property type="entry name" value="LRR receptor-like serine/threonine-protein kinase ERECTA"/>
    <property type="match status" value="1"/>
</dbReference>
<evidence type="ECO:0000256" key="5">
    <source>
        <dbReference type="ARBA" id="ARBA00022692"/>
    </source>
</evidence>
<keyword evidence="10" id="KW-0325">Glycoprotein</keyword>
<accession>A0A3P6GNS4</accession>
<evidence type="ECO:0000256" key="6">
    <source>
        <dbReference type="ARBA" id="ARBA00022737"/>
    </source>
</evidence>
<keyword evidence="9" id="KW-0675">Receptor</keyword>
<feature type="transmembrane region" description="Helical" evidence="11">
    <location>
        <begin position="179"/>
        <end position="206"/>
    </location>
</feature>
<proteinExistence type="inferred from homology"/>
<evidence type="ECO:0000256" key="8">
    <source>
        <dbReference type="ARBA" id="ARBA00023136"/>
    </source>
</evidence>
<evidence type="ECO:0000256" key="2">
    <source>
        <dbReference type="ARBA" id="ARBA00009592"/>
    </source>
</evidence>
<evidence type="ECO:0000256" key="7">
    <source>
        <dbReference type="ARBA" id="ARBA00022989"/>
    </source>
</evidence>
<dbReference type="AlphaFoldDB" id="A0A3P6GNS4"/>
<sequence>MSSGAYVTDNKQERFMGFSFSNYHKSVVLAIKGSEMELLGSGFRMYKPVDVSGNRLEGDIPQSIGLLKGLIVLNMSNNAFTGHIPPSLSNLTNLQSLDLSENRLSGNIPPELGKLSFLALMNFSNNMLEGPIPRGTQIQSQNSSSFAENPGLCGAPLQETCGGGGEEVYEIVKEENDQVLSWIVVAIAYVPGVFCGLTIGHIPTLYKPEWFMRIFHSFA</sequence>
<organism evidence="12">
    <name type="scientific">Brassica oleracea</name>
    <name type="common">Wild cabbage</name>
    <dbReference type="NCBI Taxonomy" id="3712"/>
    <lineage>
        <taxon>Eukaryota</taxon>
        <taxon>Viridiplantae</taxon>
        <taxon>Streptophyta</taxon>
        <taxon>Embryophyta</taxon>
        <taxon>Tracheophyta</taxon>
        <taxon>Spermatophyta</taxon>
        <taxon>Magnoliopsida</taxon>
        <taxon>eudicotyledons</taxon>
        <taxon>Gunneridae</taxon>
        <taxon>Pentapetalae</taxon>
        <taxon>rosids</taxon>
        <taxon>malvids</taxon>
        <taxon>Brassicales</taxon>
        <taxon>Brassicaceae</taxon>
        <taxon>Brassiceae</taxon>
        <taxon>Brassica</taxon>
    </lineage>
</organism>
<dbReference type="InterPro" id="IPR001611">
    <property type="entry name" value="Leu-rich_rpt"/>
</dbReference>
<evidence type="ECO:0000256" key="4">
    <source>
        <dbReference type="ARBA" id="ARBA00022614"/>
    </source>
</evidence>
<evidence type="ECO:0008006" key="13">
    <source>
        <dbReference type="Google" id="ProtNLM"/>
    </source>
</evidence>
<dbReference type="SUPFAM" id="SSF52058">
    <property type="entry name" value="L domain-like"/>
    <property type="match status" value="1"/>
</dbReference>
<dbReference type="PANTHER" id="PTHR27004:SF343">
    <property type="entry name" value="LEUCINE-RICH REPEAT-CONTAINING N-TERMINAL PLANT-TYPE DOMAIN-CONTAINING PROTEIN"/>
    <property type="match status" value="1"/>
</dbReference>
<keyword evidence="4" id="KW-0433">Leucine-rich repeat</keyword>
<keyword evidence="5 11" id="KW-0812">Transmembrane</keyword>
<dbReference type="Gene3D" id="3.80.10.10">
    <property type="entry name" value="Ribonuclease Inhibitor"/>
    <property type="match status" value="1"/>
</dbReference>
<protein>
    <recommendedName>
        <fullName evidence="13">Leucine-rich repeat-containing N-terminal plant-type domain-containing protein</fullName>
    </recommendedName>
</protein>
<name>A0A3P6GNS4_BRAOL</name>
<reference evidence="12" key="1">
    <citation type="submission" date="2018-11" db="EMBL/GenBank/DDBJ databases">
        <authorList>
            <consortium name="Genoscope - CEA"/>
            <person name="William W."/>
        </authorList>
    </citation>
    <scope>NUCLEOTIDE SEQUENCE</scope>
</reference>
<evidence type="ECO:0000256" key="11">
    <source>
        <dbReference type="SAM" id="Phobius"/>
    </source>
</evidence>